<dbReference type="PROSITE" id="PS00138">
    <property type="entry name" value="SUBTILASE_SER"/>
    <property type="match status" value="1"/>
</dbReference>
<dbReference type="InterPro" id="IPR036852">
    <property type="entry name" value="Peptidase_S8/S53_dom_sf"/>
</dbReference>
<feature type="active site" description="Charge relay system" evidence="5">
    <location>
        <position position="517"/>
    </location>
</feature>
<evidence type="ECO:0000256" key="2">
    <source>
        <dbReference type="ARBA" id="ARBA00022670"/>
    </source>
</evidence>
<dbReference type="Gene3D" id="3.40.50.200">
    <property type="entry name" value="Peptidase S8/S53 domain"/>
    <property type="match status" value="1"/>
</dbReference>
<organism evidence="8 9">
    <name type="scientific">Actinopolymorpha pittospori</name>
    <dbReference type="NCBI Taxonomy" id="648752"/>
    <lineage>
        <taxon>Bacteria</taxon>
        <taxon>Bacillati</taxon>
        <taxon>Actinomycetota</taxon>
        <taxon>Actinomycetes</taxon>
        <taxon>Propionibacteriales</taxon>
        <taxon>Actinopolymorphaceae</taxon>
        <taxon>Actinopolymorpha</taxon>
    </lineage>
</organism>
<keyword evidence="4 5" id="KW-0720">Serine protease</keyword>
<dbReference type="Proteomes" id="UP000638648">
    <property type="component" value="Unassembled WGS sequence"/>
</dbReference>
<dbReference type="RefSeq" id="WP_192749035.1">
    <property type="nucleotide sequence ID" value="NZ_BAABJL010000126.1"/>
</dbReference>
<sequence>MKVWFRAESPDQTIGGKGEPRATDVTTGAIPFSAAVLDRHRARVLRPGEAVLAPKQPTPRPTAYRSDVLLVPHEFLTDPDLTKAITEVLSKASLEPIVPVDPAAPNPSGPRRPRQPLSRFRAQMPRPLRLRARADAPPMAVDAWAALQTLRAAADTGQLSKKIVDRIGLEHLLVGSALVGAGGASIGGVNVATEGSTPIPGGVGSYTLAGYGGRMPVDIVLAAPPRRRAEELPGQRRRVVAVLDSGLQPTLDSWIDIDERWTPGDPVASVDSAFQQMMTDYGTLAADPDVTGPAIDGPWDGPYTAEPLVGEVTTHFGHGTFIAGIIRQVAPDAHVRSIRVMHSDGVVEEGLLLAALHLLAEEVEGQVAAGGPLPVDVVSLSLGYFDEGPADQVTPLLAGIIADLAALGVVVVAAAGNYATTRPFYPAAFSDTPPDEAVPILSVGALNPNGTVALFSNDGPWVTCWATGAAVLSTFPVMPSGSEQAANAPVQQSAGLPRQTLDPDDFTSGFAVWSGTSFAAPLVAAKVALALQEGADSDLVRADVHDPANVLAKVVAAAEGRRKVL</sequence>
<dbReference type="AlphaFoldDB" id="A0A927MR09"/>
<dbReference type="InterPro" id="IPR050131">
    <property type="entry name" value="Peptidase_S8_subtilisin-like"/>
</dbReference>
<dbReference type="SUPFAM" id="SSF52743">
    <property type="entry name" value="Subtilisin-like"/>
    <property type="match status" value="1"/>
</dbReference>
<dbReference type="PANTHER" id="PTHR43806">
    <property type="entry name" value="PEPTIDASE S8"/>
    <property type="match status" value="1"/>
</dbReference>
<dbReference type="InterPro" id="IPR015500">
    <property type="entry name" value="Peptidase_S8_subtilisin-rel"/>
</dbReference>
<dbReference type="PANTHER" id="PTHR43806:SF11">
    <property type="entry name" value="CEREVISIN-RELATED"/>
    <property type="match status" value="1"/>
</dbReference>
<dbReference type="CDD" id="cd00306">
    <property type="entry name" value="Peptidases_S8_S53"/>
    <property type="match status" value="1"/>
</dbReference>
<gene>
    <name evidence="8" type="ORF">HEB94_001362</name>
</gene>
<evidence type="ECO:0000313" key="8">
    <source>
        <dbReference type="EMBL" id="MBE1604514.1"/>
    </source>
</evidence>
<dbReference type="PROSITE" id="PS51892">
    <property type="entry name" value="SUBTILASE"/>
    <property type="match status" value="1"/>
</dbReference>
<keyword evidence="3 5" id="KW-0378">Hydrolase</keyword>
<evidence type="ECO:0000256" key="3">
    <source>
        <dbReference type="ARBA" id="ARBA00022801"/>
    </source>
</evidence>
<reference evidence="8" key="1">
    <citation type="submission" date="2020-10" db="EMBL/GenBank/DDBJ databases">
        <title>Sequencing the genomes of 1000 actinobacteria strains.</title>
        <authorList>
            <person name="Klenk H.-P."/>
        </authorList>
    </citation>
    <scope>NUCLEOTIDE SEQUENCE</scope>
    <source>
        <strain evidence="8">DSM 45354</strain>
    </source>
</reference>
<evidence type="ECO:0000256" key="4">
    <source>
        <dbReference type="ARBA" id="ARBA00022825"/>
    </source>
</evidence>
<evidence type="ECO:0000313" key="9">
    <source>
        <dbReference type="Proteomes" id="UP000638648"/>
    </source>
</evidence>
<comment type="similarity">
    <text evidence="1 5">Belongs to the peptidase S8 family.</text>
</comment>
<protein>
    <submittedName>
        <fullName evidence="8">Subtilisin family serine protease</fullName>
    </submittedName>
</protein>
<dbReference type="EMBL" id="JADBEM010000001">
    <property type="protein sequence ID" value="MBE1604514.1"/>
    <property type="molecule type" value="Genomic_DNA"/>
</dbReference>
<dbReference type="InterPro" id="IPR000209">
    <property type="entry name" value="Peptidase_S8/S53_dom"/>
</dbReference>
<name>A0A927MR09_9ACTN</name>
<evidence type="ECO:0000256" key="1">
    <source>
        <dbReference type="ARBA" id="ARBA00011073"/>
    </source>
</evidence>
<feature type="domain" description="Peptidase S8/S53" evidence="7">
    <location>
        <begin position="239"/>
        <end position="533"/>
    </location>
</feature>
<feature type="active site" description="Charge relay system" evidence="5">
    <location>
        <position position="244"/>
    </location>
</feature>
<dbReference type="InterPro" id="IPR023828">
    <property type="entry name" value="Peptidase_S8_Ser-AS"/>
</dbReference>
<keyword evidence="9" id="KW-1185">Reference proteome</keyword>
<comment type="caution">
    <text evidence="8">The sequence shown here is derived from an EMBL/GenBank/DDBJ whole genome shotgun (WGS) entry which is preliminary data.</text>
</comment>
<evidence type="ECO:0000256" key="5">
    <source>
        <dbReference type="PROSITE-ProRule" id="PRU01240"/>
    </source>
</evidence>
<feature type="active site" description="Charge relay system" evidence="5">
    <location>
        <position position="318"/>
    </location>
</feature>
<proteinExistence type="inferred from homology"/>
<evidence type="ECO:0000256" key="6">
    <source>
        <dbReference type="SAM" id="MobiDB-lite"/>
    </source>
</evidence>
<evidence type="ECO:0000259" key="7">
    <source>
        <dbReference type="Pfam" id="PF00082"/>
    </source>
</evidence>
<dbReference type="GO" id="GO:0006508">
    <property type="term" value="P:proteolysis"/>
    <property type="evidence" value="ECO:0007669"/>
    <property type="project" value="UniProtKB-KW"/>
</dbReference>
<feature type="region of interest" description="Disordered" evidence="6">
    <location>
        <begin position="98"/>
        <end position="124"/>
    </location>
</feature>
<keyword evidence="2 5" id="KW-0645">Protease</keyword>
<dbReference type="PRINTS" id="PR00723">
    <property type="entry name" value="SUBTILISIN"/>
</dbReference>
<dbReference type="Pfam" id="PF00082">
    <property type="entry name" value="Peptidase_S8"/>
    <property type="match status" value="1"/>
</dbReference>
<dbReference type="GO" id="GO:0004252">
    <property type="term" value="F:serine-type endopeptidase activity"/>
    <property type="evidence" value="ECO:0007669"/>
    <property type="project" value="UniProtKB-UniRule"/>
</dbReference>
<accession>A0A927MR09</accession>